<keyword evidence="3" id="KW-1185">Reference proteome</keyword>
<reference evidence="2" key="2">
    <citation type="journal article" date="2023" name="Plants (Basel)">
        <title>Annotation of the Turnera subulata (Passifloraceae) Draft Genome Reveals the S-Locus Evolved after the Divergence of Turneroideae from Passifloroideae in a Stepwise Manner.</title>
        <authorList>
            <person name="Henning P.M."/>
            <person name="Roalson E.H."/>
            <person name="Mir W."/>
            <person name="McCubbin A.G."/>
            <person name="Shore J.S."/>
        </authorList>
    </citation>
    <scope>NUCLEOTIDE SEQUENCE</scope>
    <source>
        <strain evidence="2">F60SS</strain>
    </source>
</reference>
<dbReference type="AlphaFoldDB" id="A0A9Q0F764"/>
<organism evidence="2 3">
    <name type="scientific">Turnera subulata</name>
    <dbReference type="NCBI Taxonomy" id="218843"/>
    <lineage>
        <taxon>Eukaryota</taxon>
        <taxon>Viridiplantae</taxon>
        <taxon>Streptophyta</taxon>
        <taxon>Embryophyta</taxon>
        <taxon>Tracheophyta</taxon>
        <taxon>Spermatophyta</taxon>
        <taxon>Magnoliopsida</taxon>
        <taxon>eudicotyledons</taxon>
        <taxon>Gunneridae</taxon>
        <taxon>Pentapetalae</taxon>
        <taxon>rosids</taxon>
        <taxon>fabids</taxon>
        <taxon>Malpighiales</taxon>
        <taxon>Passifloraceae</taxon>
        <taxon>Turnera</taxon>
    </lineage>
</organism>
<name>A0A9Q0F764_9ROSI</name>
<dbReference type="EMBL" id="JAKUCV010006905">
    <property type="protein sequence ID" value="KAJ4825440.1"/>
    <property type="molecule type" value="Genomic_DNA"/>
</dbReference>
<feature type="compositionally biased region" description="Basic residues" evidence="1">
    <location>
        <begin position="110"/>
        <end position="119"/>
    </location>
</feature>
<sequence>QAAVRASQLMEKHPGMCVARPEVFKYPRKSLLWPDEFLLPGNKYLMIPTTTARKLTRKHTGELKVKRSAEVKDETVDANITWDSSEDFSEESVCSAKDFYVSRDREPKVPARKSTRAKKPFVPPLPRGRSLRVSGWEPSLTSVQELSP</sequence>
<dbReference type="InterPro" id="IPR025322">
    <property type="entry name" value="PADRE_dom"/>
</dbReference>
<dbReference type="Pfam" id="PF14009">
    <property type="entry name" value="PADRE"/>
    <property type="match status" value="1"/>
</dbReference>
<dbReference type="Proteomes" id="UP001141552">
    <property type="component" value="Unassembled WGS sequence"/>
</dbReference>
<feature type="compositionally biased region" description="Polar residues" evidence="1">
    <location>
        <begin position="139"/>
        <end position="148"/>
    </location>
</feature>
<comment type="caution">
    <text evidence="2">The sequence shown here is derived from an EMBL/GenBank/DDBJ whole genome shotgun (WGS) entry which is preliminary data.</text>
</comment>
<accession>A0A9Q0F764</accession>
<dbReference type="PANTHER" id="PTHR33052">
    <property type="entry name" value="DUF4228 DOMAIN PROTEIN-RELATED"/>
    <property type="match status" value="1"/>
</dbReference>
<evidence type="ECO:0000256" key="1">
    <source>
        <dbReference type="SAM" id="MobiDB-lite"/>
    </source>
</evidence>
<feature type="region of interest" description="Disordered" evidence="1">
    <location>
        <begin position="104"/>
        <end position="148"/>
    </location>
</feature>
<reference evidence="2" key="1">
    <citation type="submission" date="2022-02" db="EMBL/GenBank/DDBJ databases">
        <authorList>
            <person name="Henning P.M."/>
            <person name="McCubbin A.G."/>
            <person name="Shore J.S."/>
        </authorList>
    </citation>
    <scope>NUCLEOTIDE SEQUENCE</scope>
    <source>
        <strain evidence="2">F60SS</strain>
        <tissue evidence="2">Leaves</tissue>
    </source>
</reference>
<protein>
    <submittedName>
        <fullName evidence="2">Uncharacterized protein</fullName>
    </submittedName>
</protein>
<proteinExistence type="predicted"/>
<dbReference type="OrthoDB" id="1923394at2759"/>
<feature type="non-terminal residue" evidence="2">
    <location>
        <position position="1"/>
    </location>
</feature>
<evidence type="ECO:0000313" key="3">
    <source>
        <dbReference type="Proteomes" id="UP001141552"/>
    </source>
</evidence>
<gene>
    <name evidence="2" type="ORF">Tsubulata_047935</name>
</gene>
<evidence type="ECO:0000313" key="2">
    <source>
        <dbReference type="EMBL" id="KAJ4825440.1"/>
    </source>
</evidence>